<dbReference type="Proteomes" id="UP000324800">
    <property type="component" value="Unassembled WGS sequence"/>
</dbReference>
<feature type="non-terminal residue" evidence="1">
    <location>
        <position position="100"/>
    </location>
</feature>
<comment type="caution">
    <text evidence="1">The sequence shown here is derived from an EMBL/GenBank/DDBJ whole genome shotgun (WGS) entry which is preliminary data.</text>
</comment>
<dbReference type="EMBL" id="SNRW01027115">
    <property type="protein sequence ID" value="KAA6360314.1"/>
    <property type="molecule type" value="Genomic_DNA"/>
</dbReference>
<accession>A0A5J4TPB3</accession>
<reference evidence="1 2" key="1">
    <citation type="submission" date="2019-03" db="EMBL/GenBank/DDBJ databases">
        <title>Single cell metagenomics reveals metabolic interactions within the superorganism composed of flagellate Streblomastix strix and complex community of Bacteroidetes bacteria on its surface.</title>
        <authorList>
            <person name="Treitli S.C."/>
            <person name="Kolisko M."/>
            <person name="Husnik F."/>
            <person name="Keeling P."/>
            <person name="Hampl V."/>
        </authorList>
    </citation>
    <scope>NUCLEOTIDE SEQUENCE [LARGE SCALE GENOMIC DNA]</scope>
    <source>
        <strain evidence="1">ST1C</strain>
    </source>
</reference>
<organism evidence="1 2">
    <name type="scientific">Streblomastix strix</name>
    <dbReference type="NCBI Taxonomy" id="222440"/>
    <lineage>
        <taxon>Eukaryota</taxon>
        <taxon>Metamonada</taxon>
        <taxon>Preaxostyla</taxon>
        <taxon>Oxymonadida</taxon>
        <taxon>Streblomastigidae</taxon>
        <taxon>Streblomastix</taxon>
    </lineage>
</organism>
<gene>
    <name evidence="1" type="ORF">EZS28_044158</name>
</gene>
<proteinExistence type="predicted"/>
<protein>
    <submittedName>
        <fullName evidence="1">Uncharacterized protein</fullName>
    </submittedName>
</protein>
<evidence type="ECO:0000313" key="1">
    <source>
        <dbReference type="EMBL" id="KAA6360314.1"/>
    </source>
</evidence>
<sequence length="100" mass="11881">MGIQIRTKEEIHTLEIFPCTPMEEILQPQLDTGMGGKTIRYLETCKLVKGVEFIQKRFFLLFKNDDSEKRLQEKLRICLCSGQREEEIAYKEKLKEELRE</sequence>
<evidence type="ECO:0000313" key="2">
    <source>
        <dbReference type="Proteomes" id="UP000324800"/>
    </source>
</evidence>
<name>A0A5J4TPB3_9EUKA</name>
<dbReference type="AlphaFoldDB" id="A0A5J4TPB3"/>